<geneLocation type="mitochondrion" evidence="9"/>
<dbReference type="GO" id="GO:0017183">
    <property type="term" value="P:protein histidyl modification to diphthamide"/>
    <property type="evidence" value="ECO:0007669"/>
    <property type="project" value="TreeGrafter"/>
</dbReference>
<dbReference type="Proteomes" id="UP000290189">
    <property type="component" value="Unassembled WGS sequence"/>
</dbReference>
<dbReference type="SMART" id="SM00320">
    <property type="entry name" value="WD40"/>
    <property type="match status" value="4"/>
</dbReference>
<protein>
    <recommendedName>
        <fullName evidence="6">methylated diphthine methylhydrolase</fullName>
        <ecNumber evidence="6">3.1.1.97</ecNumber>
    </recommendedName>
</protein>
<comment type="catalytic activity">
    <reaction evidence="7">
        <text>diphthine methyl ester-[translation elongation factor 2] + H2O = diphthine-[translation elongation factor 2] + methanol + H(+)</text>
        <dbReference type="Rhea" id="RHEA:42656"/>
        <dbReference type="Rhea" id="RHEA-COMP:10172"/>
        <dbReference type="Rhea" id="RHEA-COMP:10173"/>
        <dbReference type="ChEBI" id="CHEBI:15377"/>
        <dbReference type="ChEBI" id="CHEBI:15378"/>
        <dbReference type="ChEBI" id="CHEBI:17790"/>
        <dbReference type="ChEBI" id="CHEBI:79005"/>
        <dbReference type="ChEBI" id="CHEBI:82696"/>
        <dbReference type="EC" id="3.1.1.97"/>
    </reaction>
</comment>
<evidence type="ECO:0000256" key="1">
    <source>
        <dbReference type="ARBA" id="ARBA00005156"/>
    </source>
</evidence>
<evidence type="ECO:0000256" key="3">
    <source>
        <dbReference type="ARBA" id="ARBA00022737"/>
    </source>
</evidence>
<evidence type="ECO:0000313" key="10">
    <source>
        <dbReference type="Proteomes" id="UP000290189"/>
    </source>
</evidence>
<reference evidence="9 10" key="1">
    <citation type="submission" date="2018-03" db="EMBL/GenBank/DDBJ databases">
        <authorList>
            <person name="Fogelqvist J."/>
        </authorList>
    </citation>
    <scope>NUCLEOTIDE SEQUENCE [LARGE SCALE GENOMIC DNA]</scope>
</reference>
<evidence type="ECO:0000256" key="8">
    <source>
        <dbReference type="PROSITE-ProRule" id="PRU00221"/>
    </source>
</evidence>
<dbReference type="AlphaFoldDB" id="A0A3P3YMK4"/>
<dbReference type="SUPFAM" id="SSF50978">
    <property type="entry name" value="WD40 repeat-like"/>
    <property type="match status" value="1"/>
</dbReference>
<keyword evidence="9" id="KW-0496">Mitochondrion</keyword>
<dbReference type="PROSITE" id="PS00678">
    <property type="entry name" value="WD_REPEATS_1"/>
    <property type="match status" value="1"/>
</dbReference>
<dbReference type="InterPro" id="IPR001680">
    <property type="entry name" value="WD40_rpt"/>
</dbReference>
<dbReference type="InterPro" id="IPR019775">
    <property type="entry name" value="WD40_repeat_CS"/>
</dbReference>
<keyword evidence="2 8" id="KW-0853">WD repeat</keyword>
<dbReference type="InterPro" id="IPR036322">
    <property type="entry name" value="WD40_repeat_dom_sf"/>
</dbReference>
<evidence type="ECO:0000256" key="2">
    <source>
        <dbReference type="ARBA" id="ARBA00022574"/>
    </source>
</evidence>
<accession>A0A3P3YMK4</accession>
<evidence type="ECO:0000313" key="9">
    <source>
        <dbReference type="EMBL" id="SPR01456.1"/>
    </source>
</evidence>
<keyword evidence="4" id="KW-0378">Hydrolase</keyword>
<name>A0A3P3YMK4_PLABS</name>
<dbReference type="InterPro" id="IPR052415">
    <property type="entry name" value="Diphthine_MTase"/>
</dbReference>
<dbReference type="Gene3D" id="2.130.10.10">
    <property type="entry name" value="YVTN repeat-like/Quinoprotein amine dehydrogenase"/>
    <property type="match status" value="2"/>
</dbReference>
<organism evidence="9 10">
    <name type="scientific">Plasmodiophora brassicae</name>
    <name type="common">Clubroot disease agent</name>
    <dbReference type="NCBI Taxonomy" id="37360"/>
    <lineage>
        <taxon>Eukaryota</taxon>
        <taxon>Sar</taxon>
        <taxon>Rhizaria</taxon>
        <taxon>Endomyxa</taxon>
        <taxon>Phytomyxea</taxon>
        <taxon>Plasmodiophorida</taxon>
        <taxon>Plasmodiophoridae</taxon>
        <taxon>Plasmodiophora</taxon>
    </lineage>
</organism>
<comment type="pathway">
    <text evidence="1">Protein modification; peptidyl-diphthamide biosynthesis.</text>
</comment>
<evidence type="ECO:0000256" key="7">
    <source>
        <dbReference type="ARBA" id="ARBA00047551"/>
    </source>
</evidence>
<evidence type="ECO:0000256" key="6">
    <source>
        <dbReference type="ARBA" id="ARBA00039131"/>
    </source>
</evidence>
<gene>
    <name evidence="9" type="ORF">PLBR_LOCUS8671</name>
</gene>
<dbReference type="EC" id="3.1.1.97" evidence="6"/>
<dbReference type="GO" id="GO:0061685">
    <property type="term" value="F:diphthine methylesterase activity"/>
    <property type="evidence" value="ECO:0007669"/>
    <property type="project" value="UniProtKB-EC"/>
</dbReference>
<dbReference type="GO" id="GO:0005737">
    <property type="term" value="C:cytoplasm"/>
    <property type="evidence" value="ECO:0007669"/>
    <property type="project" value="TreeGrafter"/>
</dbReference>
<dbReference type="PROSITE" id="PS50294">
    <property type="entry name" value="WD_REPEATS_REGION"/>
    <property type="match status" value="1"/>
</dbReference>
<feature type="repeat" description="WD" evidence="8">
    <location>
        <begin position="202"/>
        <end position="244"/>
    </location>
</feature>
<evidence type="ECO:0000256" key="4">
    <source>
        <dbReference type="ARBA" id="ARBA00022801"/>
    </source>
</evidence>
<evidence type="ECO:0000256" key="5">
    <source>
        <dbReference type="ARBA" id="ARBA00038092"/>
    </source>
</evidence>
<proteinExistence type="inferred from homology"/>
<dbReference type="Pfam" id="PF00400">
    <property type="entry name" value="WD40"/>
    <property type="match status" value="4"/>
</dbReference>
<sequence>MPIASNASPLVQIDADLCTDVVAFAPWDDGDPVSVLACGTYELEKDGTRHGGTYRFAFHTSSEDDDAGPVELSRVWRASSSAVFDLAWSPDGQSIVEAATDGHVHVYSRNNATRRGSARICSDAMATSVDIRRDRLACATSSGCVSVLDWPTLAEQRQWRAHDLEAWTCAFDKHDECVVYSGADDCSLRSWDVRAPDCVLHCTGHTMGVTSLASHPCRPNVLASGSYDEKVRLWDTRSMKGPMASYEAGGGVWCLKWHPSYDIDEFRDLLLCANMHNGFAVVSATGARIRPVASLRERDDSIAYGCDWCRDPSTPDLIASCSFYDKRIRLWRLTVDE</sequence>
<dbReference type="PROSITE" id="PS50082">
    <property type="entry name" value="WD_REPEATS_2"/>
    <property type="match status" value="2"/>
</dbReference>
<feature type="repeat" description="WD" evidence="8">
    <location>
        <begin position="76"/>
        <end position="117"/>
    </location>
</feature>
<dbReference type="InterPro" id="IPR015943">
    <property type="entry name" value="WD40/YVTN_repeat-like_dom_sf"/>
</dbReference>
<dbReference type="EMBL" id="OVEO01000017">
    <property type="protein sequence ID" value="SPR01456.1"/>
    <property type="molecule type" value="Genomic_DNA"/>
</dbReference>
<comment type="similarity">
    <text evidence="5">Belongs to the DPH7 family.</text>
</comment>
<dbReference type="PANTHER" id="PTHR46042">
    <property type="entry name" value="DIPHTHINE METHYLTRANSFERASE"/>
    <property type="match status" value="1"/>
</dbReference>
<keyword evidence="3" id="KW-0677">Repeat</keyword>
<dbReference type="PANTHER" id="PTHR46042:SF1">
    <property type="entry name" value="DIPHTHINE METHYLTRANSFERASE"/>
    <property type="match status" value="1"/>
</dbReference>